<dbReference type="EnsemblMetazoa" id="HelroT178825">
    <property type="protein sequence ID" value="HelroP178825"/>
    <property type="gene ID" value="HelroG178825"/>
</dbReference>
<dbReference type="InParanoid" id="T1FDS7"/>
<feature type="compositionally biased region" description="Acidic residues" evidence="1">
    <location>
        <begin position="682"/>
        <end position="692"/>
    </location>
</feature>
<dbReference type="Proteomes" id="UP000015101">
    <property type="component" value="Unassembled WGS sequence"/>
</dbReference>
<gene>
    <name evidence="4" type="primary">20206976</name>
    <name evidence="3" type="ORF">HELRODRAFT_178825</name>
</gene>
<feature type="compositionally biased region" description="Basic and acidic residues" evidence="1">
    <location>
        <begin position="571"/>
        <end position="602"/>
    </location>
</feature>
<dbReference type="AlphaFoldDB" id="T1FDS7"/>
<dbReference type="PANTHER" id="PTHR23034">
    <property type="entry name" value="GLUTAMATE-RICH PROTEIN 3"/>
    <property type="match status" value="1"/>
</dbReference>
<reference evidence="5" key="1">
    <citation type="submission" date="2012-12" db="EMBL/GenBank/DDBJ databases">
        <authorList>
            <person name="Hellsten U."/>
            <person name="Grimwood J."/>
            <person name="Chapman J.A."/>
            <person name="Shapiro H."/>
            <person name="Aerts A."/>
            <person name="Otillar R.P."/>
            <person name="Terry A.Y."/>
            <person name="Boore J.L."/>
            <person name="Simakov O."/>
            <person name="Marletaz F."/>
            <person name="Cho S.-J."/>
            <person name="Edsinger-Gonzales E."/>
            <person name="Havlak P."/>
            <person name="Kuo D.-H."/>
            <person name="Larsson T."/>
            <person name="Lv J."/>
            <person name="Arendt D."/>
            <person name="Savage R."/>
            <person name="Osoegawa K."/>
            <person name="de Jong P."/>
            <person name="Lindberg D.R."/>
            <person name="Seaver E.C."/>
            <person name="Weisblat D.A."/>
            <person name="Putnam N.H."/>
            <person name="Grigoriev I.V."/>
            <person name="Rokhsar D.S."/>
        </authorList>
    </citation>
    <scope>NUCLEOTIDE SEQUENCE</scope>
</reference>
<feature type="region of interest" description="Disordered" evidence="1">
    <location>
        <begin position="297"/>
        <end position="738"/>
    </location>
</feature>
<dbReference type="STRING" id="6412.T1FDS7"/>
<dbReference type="OrthoDB" id="120976at2759"/>
<feature type="compositionally biased region" description="Basic and acidic residues" evidence="1">
    <location>
        <begin position="693"/>
        <end position="705"/>
    </location>
</feature>
<feature type="compositionally biased region" description="Basic and acidic residues" evidence="1">
    <location>
        <begin position="669"/>
        <end position="681"/>
    </location>
</feature>
<feature type="compositionally biased region" description="Polar residues" evidence="1">
    <location>
        <begin position="510"/>
        <end position="520"/>
    </location>
</feature>
<reference evidence="3 5" key="2">
    <citation type="journal article" date="2013" name="Nature">
        <title>Insights into bilaterian evolution from three spiralian genomes.</title>
        <authorList>
            <person name="Simakov O."/>
            <person name="Marletaz F."/>
            <person name="Cho S.J."/>
            <person name="Edsinger-Gonzales E."/>
            <person name="Havlak P."/>
            <person name="Hellsten U."/>
            <person name="Kuo D.H."/>
            <person name="Larsson T."/>
            <person name="Lv J."/>
            <person name="Arendt D."/>
            <person name="Savage R."/>
            <person name="Osoegawa K."/>
            <person name="de Jong P."/>
            <person name="Grimwood J."/>
            <person name="Chapman J.A."/>
            <person name="Shapiro H."/>
            <person name="Aerts A."/>
            <person name="Otillar R.P."/>
            <person name="Terry A.Y."/>
            <person name="Boore J.L."/>
            <person name="Grigoriev I.V."/>
            <person name="Lindberg D.R."/>
            <person name="Seaver E.C."/>
            <person name="Weisblat D.A."/>
            <person name="Putnam N.H."/>
            <person name="Rokhsar D.S."/>
        </authorList>
    </citation>
    <scope>NUCLEOTIDE SEQUENCE</scope>
</reference>
<feature type="compositionally biased region" description="Basic residues" evidence="1">
    <location>
        <begin position="297"/>
        <end position="307"/>
    </location>
</feature>
<evidence type="ECO:0000256" key="1">
    <source>
        <dbReference type="SAM" id="MobiDB-lite"/>
    </source>
</evidence>
<evidence type="ECO:0000313" key="5">
    <source>
        <dbReference type="Proteomes" id="UP000015101"/>
    </source>
</evidence>
<evidence type="ECO:0000313" key="4">
    <source>
        <dbReference type="EnsemblMetazoa" id="HelroP178825"/>
    </source>
</evidence>
<dbReference type="KEGG" id="hro:HELRODRAFT_178825"/>
<sequence>METYNSLTDPHLFTYFSNDRKKDDLKKAGLLTKDGGVVSEATYKLNAIMSEKKIKGFNVTHDQQQIDGKYRQSTYHSMMSSARNKYPPWIGSSPYNWPIPMPHNDILKVRISGGGHKCTGYLTYNTLPAIKRGHDGSPCRNEIQVSGTLQIIPKTNNLHNRPTNSNAHNNTNNNNNKPCYVTMRYYGDAIQLSNSWMVRRDEVVVEQQHCGGSTITVFKDKLCPGSDFTFVSTRHSDYPFSLTIYVDYKQNTRVSVCCEAKHRKGVRLGGNSGMFGIVSVRNPRFCEKCSETRKRRKLEKKMKRKNKTKNDVDNKEDEENNNNDDDIDDVITAMKDIHDDDDEDDAQARDKHTDDDDEVKVKNKTKKPKLKKKKKIIAKEEPAYDDDFEKESDDESGEMKDGDAMPSSNRDVYSVLVKSESSTQRKNENTRDDQDNDNDSDKEATKNGEKEEDAELSDNQTQKLPRKKVKSPPTERKLSKKNSNINKREIQSDDDDVTPEHAKVRRSLSKKQSNATNKTLSSDKIKTNPESNKELSKKEKMNKLEKKEEHPKLEKRKSKMLLKNKSSSMKNETRLVKLNENEEDTKMNDDAIKKDSSRDQRSIQKSSSVRSTKSEILQSDRSSISKNSQRSIKKVKSRNPFEDSQRHQLNKTPTEPNIVEDDQDEQEDSENKSDREFHADPENLDDREEELQEKEAYEKKLKDTARQCVMDVYRSLETSMLDDDDVNNNTHEANDKSD</sequence>
<dbReference type="RefSeq" id="XP_009025950.1">
    <property type="nucleotide sequence ID" value="XM_009027702.1"/>
</dbReference>
<feature type="compositionally biased region" description="Acidic residues" evidence="1">
    <location>
        <begin position="314"/>
        <end position="329"/>
    </location>
</feature>
<dbReference type="eggNOG" id="ENOG502QVG1">
    <property type="taxonomic scope" value="Eukaryota"/>
</dbReference>
<dbReference type="Pfam" id="PF15257">
    <property type="entry name" value="DUF4590"/>
    <property type="match status" value="1"/>
</dbReference>
<feature type="compositionally biased region" description="Basic residues" evidence="1">
    <location>
        <begin position="553"/>
        <end position="562"/>
    </location>
</feature>
<protein>
    <recommendedName>
        <fullName evidence="2">DUF4590 domain-containing protein</fullName>
    </recommendedName>
</protein>
<name>T1FDS7_HELRO</name>
<evidence type="ECO:0000313" key="3">
    <source>
        <dbReference type="EMBL" id="ESN95909.1"/>
    </source>
</evidence>
<organism evidence="4 5">
    <name type="scientific">Helobdella robusta</name>
    <name type="common">Californian leech</name>
    <dbReference type="NCBI Taxonomy" id="6412"/>
    <lineage>
        <taxon>Eukaryota</taxon>
        <taxon>Metazoa</taxon>
        <taxon>Spiralia</taxon>
        <taxon>Lophotrochozoa</taxon>
        <taxon>Annelida</taxon>
        <taxon>Clitellata</taxon>
        <taxon>Hirudinea</taxon>
        <taxon>Rhynchobdellida</taxon>
        <taxon>Glossiphoniidae</taxon>
        <taxon>Helobdella</taxon>
    </lineage>
</organism>
<dbReference type="OMA" id="HLEDETH"/>
<feature type="compositionally biased region" description="Acidic residues" evidence="1">
    <location>
        <begin position="658"/>
        <end position="668"/>
    </location>
</feature>
<feature type="compositionally biased region" description="Polar residues" evidence="1">
    <location>
        <begin position="603"/>
        <end position="630"/>
    </location>
</feature>
<dbReference type="EMBL" id="AMQM01006565">
    <property type="status" value="NOT_ANNOTATED_CDS"/>
    <property type="molecule type" value="Genomic_DNA"/>
</dbReference>
<feature type="compositionally biased region" description="Acidic residues" evidence="1">
    <location>
        <begin position="383"/>
        <end position="396"/>
    </location>
</feature>
<dbReference type="CTD" id="20206976"/>
<feature type="domain" description="DUF4590" evidence="2">
    <location>
        <begin position="191"/>
        <end position="307"/>
    </location>
</feature>
<dbReference type="HOGENOM" id="CLU_376123_0_0_1"/>
<accession>T1FDS7</accession>
<evidence type="ECO:0000259" key="2">
    <source>
        <dbReference type="Pfam" id="PF15257"/>
    </source>
</evidence>
<dbReference type="GeneID" id="20206976"/>
<dbReference type="EMBL" id="KB097496">
    <property type="protein sequence ID" value="ESN95909.1"/>
    <property type="molecule type" value="Genomic_DNA"/>
</dbReference>
<dbReference type="InterPro" id="IPR027962">
    <property type="entry name" value="ERICH3"/>
</dbReference>
<feature type="compositionally biased region" description="Basic and acidic residues" evidence="1">
    <location>
        <begin position="521"/>
        <end position="552"/>
    </location>
</feature>
<dbReference type="PANTHER" id="PTHR23034:SF2">
    <property type="entry name" value="GLUTAMATE-RICH PROTEIN 3"/>
    <property type="match status" value="1"/>
</dbReference>
<feature type="compositionally biased region" description="Basic residues" evidence="1">
    <location>
        <begin position="362"/>
        <end position="376"/>
    </location>
</feature>
<dbReference type="InterPro" id="IPR048257">
    <property type="entry name" value="DUF4590"/>
</dbReference>
<proteinExistence type="predicted"/>
<reference evidence="4" key="3">
    <citation type="submission" date="2015-06" db="UniProtKB">
        <authorList>
            <consortium name="EnsemblMetazoa"/>
        </authorList>
    </citation>
    <scope>IDENTIFICATION</scope>
</reference>
<feature type="compositionally biased region" description="Basic and acidic residues" evidence="1">
    <location>
        <begin position="423"/>
        <end position="449"/>
    </location>
</feature>
<keyword evidence="5" id="KW-1185">Reference proteome</keyword>